<organism evidence="1 2">
    <name type="scientific">Thermocladium modestius</name>
    <dbReference type="NCBI Taxonomy" id="62609"/>
    <lineage>
        <taxon>Archaea</taxon>
        <taxon>Thermoproteota</taxon>
        <taxon>Thermoprotei</taxon>
        <taxon>Thermoproteales</taxon>
        <taxon>Thermoproteaceae</taxon>
        <taxon>Thermocladium</taxon>
    </lineage>
</organism>
<reference evidence="1" key="1">
    <citation type="journal article" date="2014" name="Int. J. Syst. Evol. Microbiol.">
        <title>Complete genome sequence of Corynebacterium casei LMG S-19264T (=DSM 44701T), isolated from a smear-ripened cheese.</title>
        <authorList>
            <consortium name="US DOE Joint Genome Institute (JGI-PGF)"/>
            <person name="Walter F."/>
            <person name="Albersmeier A."/>
            <person name="Kalinowski J."/>
            <person name="Ruckert C."/>
        </authorList>
    </citation>
    <scope>NUCLEOTIDE SEQUENCE</scope>
    <source>
        <strain evidence="1">JCM 10088</strain>
    </source>
</reference>
<protein>
    <submittedName>
        <fullName evidence="1">Uncharacterized protein</fullName>
    </submittedName>
</protein>
<reference evidence="1" key="2">
    <citation type="submission" date="2020-09" db="EMBL/GenBank/DDBJ databases">
        <authorList>
            <person name="Sun Q."/>
            <person name="Ohkuma M."/>
        </authorList>
    </citation>
    <scope>NUCLEOTIDE SEQUENCE</scope>
    <source>
        <strain evidence="1">JCM 10088</strain>
    </source>
</reference>
<dbReference type="RefSeq" id="WP_188597117.1">
    <property type="nucleotide sequence ID" value="NZ_BMNL01000004.1"/>
</dbReference>
<name>A0A830GYG8_9CREN</name>
<evidence type="ECO:0000313" key="2">
    <source>
        <dbReference type="Proteomes" id="UP000610960"/>
    </source>
</evidence>
<dbReference type="OrthoDB" id="31108at2157"/>
<comment type="caution">
    <text evidence="1">The sequence shown here is derived from an EMBL/GenBank/DDBJ whole genome shotgun (WGS) entry which is preliminary data.</text>
</comment>
<dbReference type="EMBL" id="BMNL01000004">
    <property type="protein sequence ID" value="GGP22455.1"/>
    <property type="molecule type" value="Genomic_DNA"/>
</dbReference>
<keyword evidence="2" id="KW-1185">Reference proteome</keyword>
<gene>
    <name evidence="1" type="ORF">GCM10007981_18590</name>
</gene>
<accession>A0A830GYG8</accession>
<sequence>MRTQTCAACGSGKTMAIIGGKPYCYGCASKVILMHNVKFLRNLKNEKLIPSQLQLPEV</sequence>
<dbReference type="Proteomes" id="UP000610960">
    <property type="component" value="Unassembled WGS sequence"/>
</dbReference>
<dbReference type="AlphaFoldDB" id="A0A830GYG8"/>
<evidence type="ECO:0000313" key="1">
    <source>
        <dbReference type="EMBL" id="GGP22455.1"/>
    </source>
</evidence>
<proteinExistence type="predicted"/>